<dbReference type="PANTHER" id="PTHR43434:SF1">
    <property type="entry name" value="PHOSPHOGLYCOLATE PHOSPHATASE"/>
    <property type="match status" value="1"/>
</dbReference>
<dbReference type="SFLD" id="SFLDS00003">
    <property type="entry name" value="Haloacid_Dehalogenase"/>
    <property type="match status" value="1"/>
</dbReference>
<proteinExistence type="predicted"/>
<dbReference type="GO" id="GO:0006281">
    <property type="term" value="P:DNA repair"/>
    <property type="evidence" value="ECO:0007669"/>
    <property type="project" value="TreeGrafter"/>
</dbReference>
<dbReference type="OrthoDB" id="9792518at2"/>
<name>A0A4R6BUV0_9STAP</name>
<dbReference type="InterPro" id="IPR050155">
    <property type="entry name" value="HAD-like_hydrolase_sf"/>
</dbReference>
<dbReference type="Pfam" id="PF13419">
    <property type="entry name" value="HAD_2"/>
    <property type="match status" value="1"/>
</dbReference>
<comment type="caution">
    <text evidence="1">The sequence shown here is derived from an EMBL/GenBank/DDBJ whole genome shotgun (WGS) entry which is preliminary data.</text>
</comment>
<dbReference type="InterPro" id="IPR023214">
    <property type="entry name" value="HAD_sf"/>
</dbReference>
<dbReference type="InterPro" id="IPR006439">
    <property type="entry name" value="HAD-SF_hydro_IA"/>
</dbReference>
<sequence>MVKLIVFDKDGTLMELGSVIVKLADDLINEFSSRSNVHVPKSEIKDAFGMVDDKLDMVMKSNTAKSIVNRLRVLPNGDKMADWTLGEMEHLSTDNEVDDIEIITGVPETLKQLKERGYKLAIVSADDTLSMDLFVDKYELRDYFDLIVTSDNSVHQKPQKGLMDEILEKLEVTREETLMVGDTEMDIMLGRNSSVYKTVGVLSGSGDRQDLRDADIVLDSVADLIDNEILE</sequence>
<dbReference type="RefSeq" id="WP_133443651.1">
    <property type="nucleotide sequence ID" value="NZ_SCWB01000007.1"/>
</dbReference>
<organism evidence="1 2">
    <name type="scientific">Macrococcus lamae</name>
    <dbReference type="NCBI Taxonomy" id="198484"/>
    <lineage>
        <taxon>Bacteria</taxon>
        <taxon>Bacillati</taxon>
        <taxon>Bacillota</taxon>
        <taxon>Bacilli</taxon>
        <taxon>Bacillales</taxon>
        <taxon>Staphylococcaceae</taxon>
        <taxon>Macrococcus</taxon>
    </lineage>
</organism>
<dbReference type="GO" id="GO:0005829">
    <property type="term" value="C:cytosol"/>
    <property type="evidence" value="ECO:0007669"/>
    <property type="project" value="TreeGrafter"/>
</dbReference>
<dbReference type="SFLD" id="SFLDG01129">
    <property type="entry name" value="C1.5:_HAD__Beta-PGM__Phosphata"/>
    <property type="match status" value="1"/>
</dbReference>
<keyword evidence="1" id="KW-0378">Hydrolase</keyword>
<protein>
    <submittedName>
        <fullName evidence="1">HAD family hydrolase</fullName>
    </submittedName>
</protein>
<dbReference type="PANTHER" id="PTHR43434">
    <property type="entry name" value="PHOSPHOGLYCOLATE PHOSPHATASE"/>
    <property type="match status" value="1"/>
</dbReference>
<evidence type="ECO:0000313" key="1">
    <source>
        <dbReference type="EMBL" id="TDM12001.1"/>
    </source>
</evidence>
<accession>A0A4R6BUV0</accession>
<dbReference type="InterPro" id="IPR041492">
    <property type="entry name" value="HAD_2"/>
</dbReference>
<dbReference type="GO" id="GO:0008967">
    <property type="term" value="F:phosphoglycolate phosphatase activity"/>
    <property type="evidence" value="ECO:0007669"/>
    <property type="project" value="TreeGrafter"/>
</dbReference>
<dbReference type="InterPro" id="IPR036412">
    <property type="entry name" value="HAD-like_sf"/>
</dbReference>
<gene>
    <name evidence="1" type="ORF">ERX29_05260</name>
</gene>
<reference evidence="1 2" key="1">
    <citation type="submission" date="2019-01" db="EMBL/GenBank/DDBJ databases">
        <title>Draft genome sequences of the type strains of six Macrococcus species.</title>
        <authorList>
            <person name="Mazhar S."/>
            <person name="Altermann E."/>
            <person name="Hill C."/>
            <person name="Mcauliffe O."/>
        </authorList>
    </citation>
    <scope>NUCLEOTIDE SEQUENCE [LARGE SCALE GENOMIC DNA]</scope>
    <source>
        <strain evidence="1 2">CCM4815</strain>
    </source>
</reference>
<dbReference type="AlphaFoldDB" id="A0A4R6BUV0"/>
<dbReference type="Gene3D" id="3.40.50.1000">
    <property type="entry name" value="HAD superfamily/HAD-like"/>
    <property type="match status" value="1"/>
</dbReference>
<dbReference type="Proteomes" id="UP000294802">
    <property type="component" value="Unassembled WGS sequence"/>
</dbReference>
<keyword evidence="2" id="KW-1185">Reference proteome</keyword>
<evidence type="ECO:0000313" key="2">
    <source>
        <dbReference type="Proteomes" id="UP000294802"/>
    </source>
</evidence>
<dbReference type="EMBL" id="SCWB01000007">
    <property type="protein sequence ID" value="TDM12001.1"/>
    <property type="molecule type" value="Genomic_DNA"/>
</dbReference>
<dbReference type="PRINTS" id="PR00413">
    <property type="entry name" value="HADHALOGNASE"/>
</dbReference>
<dbReference type="SUPFAM" id="SSF56784">
    <property type="entry name" value="HAD-like"/>
    <property type="match status" value="1"/>
</dbReference>
<dbReference type="NCBIfam" id="TIGR01549">
    <property type="entry name" value="HAD-SF-IA-v1"/>
    <property type="match status" value="1"/>
</dbReference>